<dbReference type="Gene3D" id="1.20.58.900">
    <property type="match status" value="1"/>
</dbReference>
<protein>
    <submittedName>
        <fullName evidence="7">Iporin-like isoform X2</fullName>
    </submittedName>
</protein>
<evidence type="ECO:0000256" key="3">
    <source>
        <dbReference type="ARBA" id="ARBA00022490"/>
    </source>
</evidence>
<feature type="region of interest" description="Disordered" evidence="5">
    <location>
        <begin position="1356"/>
        <end position="1394"/>
    </location>
</feature>
<sequence length="1394" mass="152752">MDSRPKLAGETLIVHHIPLVHCQVSGSHQRCGSPLRKSNNPFSCPENLGLIRTTSLPERDVLQREALVYSSLIQTSSSSDAFEDEGMTGGDKKGVRGGSMASDTSSFTSSNSEDALPKVLSKEVHNRPSSLRHNPFLLNAGEDDYEDDEDDDDENNLNGYLEDSSFHLHGNSNSIMDDRVNLAPFHLHELGYSGPFHLHESLEKPWSSDHKVASGRHFSARLEGLDLLGLDLQHRHGSSGSTLSMDCGEQEWDDDDDDQSMQGGRGSSGCCGCSRTFPESFPDFAHGYCSDSSCNSSDGILVNFSTIYNKTNNIIPDKPINLNNSADQSCTSSVSEPVCMGGAEYGSGGGAFYLDLHRSPTEVPQETHDLPSSSSCLCSSQPQAGTVELDANCNSYHNHEGLLPSDTSANDLSSCTQSQARLVVATQNYYKLVTCDVSSHSSPSPVGSSVTSCSDEHSKGSPIQPTEYFLFRHTKEQEEVEELGENVPIDTEEKAETPTGSNDSTHSNVIEGQLYVNTSPPVGGASVGARLRSRSYDRNLDKTPQPRLGSLERMLSCPVRLSESSSPGPAPPPRVTSFAEIARNKKKNGGSPSQKSSAEASSVHSHSSGEFSPIFEDLSTLMGSAHWSTPLRTSPGGAGREIRTKAEGGLSSSADSSPAVVRYSKDQRPTTLPIQPFTLQQQFGKPQAKPVLPLLDEYINHMQTRFGSAPSERDEEDSDNDGQRPRPSPLGSYSPPRSLSCPAPLSHTPPGVAPAAKMAPLPQTPPPATRGHCFQRVNRSTLPTLPSSGLSPVAQLEPGRQEDEVKVLPVCTTQRPHNGQSLRCHSEMLPDYFSQTERPPEEFCLSPDATTEESISIDLHQKRGLVKAINTAVDLIVAHFGTSRDAGVKAKLGNSSVSPNVAHLILKYLCPAVSDVLHDGLRAYTLDIIIGQRRNQPWSVVEASTQLGPSTRVLHNLFLKVSQYSELTNHRMRLNAFVLGLLNLQSLEFWFNHIYTHEDIIAAHYHPWGFLPLSQGACQPMFEELLLLLQPLSLLPFDLDLLFEPRQLQKGQEHLRRKEQLCSTRHGLDQSARSTFQLMRGPAETIGLKQEAGSNQYGVELHRGRFALRREETWPRMDGAESKKQVRRGRRSDRTGSESESEGLVLYTSRMNGVGGEDEEKERRRERERERDGERDRLRNKQAGWWFQLMQSSQVYIENSAEGSKFVKCEKRKKGCGAEGRRQTNPPPRVGVVEGAEAHQVIDENREATVCTSIGTLTQSEPSKVAKGKPSWMGSPPESVLSELKRTNETQPEGAEAETPTAQNLRWGRLFGAGNNKTEKTEAKSSKNPKSRLPSGWLSLDRSVLDLVVQSVGKRAEPQALNTHSAEIQHGQSQQEQTQGPNTQGPNTQTSAAR</sequence>
<dbReference type="FunFam" id="1.20.58.900:FF:000006">
    <property type="entry name" value="RUN and SH3 domain containing 1"/>
    <property type="match status" value="1"/>
</dbReference>
<dbReference type="PANTHER" id="PTHR15591">
    <property type="entry name" value="RUN AND SH3 DOMAIN CONTAINING"/>
    <property type="match status" value="1"/>
</dbReference>
<feature type="region of interest" description="Disordered" evidence="5">
    <location>
        <begin position="626"/>
        <end position="668"/>
    </location>
</feature>
<evidence type="ECO:0000259" key="6">
    <source>
        <dbReference type="PROSITE" id="PS50826"/>
    </source>
</evidence>
<feature type="compositionally biased region" description="Low complexity" evidence="5">
    <location>
        <begin position="1369"/>
        <end position="1385"/>
    </location>
</feature>
<dbReference type="PANTHER" id="PTHR15591:SF14">
    <property type="entry name" value="AP-4 COMPLEX ACCESSORY SUBUNIT RUSC2"/>
    <property type="match status" value="1"/>
</dbReference>
<feature type="compositionally biased region" description="Acidic residues" evidence="5">
    <location>
        <begin position="141"/>
        <end position="155"/>
    </location>
</feature>
<keyword evidence="8" id="KW-1185">Reference proteome</keyword>
<feature type="region of interest" description="Disordered" evidence="5">
    <location>
        <begin position="1112"/>
        <end position="1176"/>
    </location>
</feature>
<evidence type="ECO:0000256" key="1">
    <source>
        <dbReference type="ARBA" id="ARBA00004496"/>
    </source>
</evidence>
<keyword evidence="4" id="KW-0597">Phosphoprotein</keyword>
<dbReference type="InterPro" id="IPR047343">
    <property type="entry name" value="RUSC1_2"/>
</dbReference>
<feature type="compositionally biased region" description="Basic and acidic residues" evidence="5">
    <location>
        <begin position="1112"/>
        <end position="1124"/>
    </location>
</feature>
<dbReference type="Proteomes" id="UP000727407">
    <property type="component" value="Unassembled WGS sequence"/>
</dbReference>
<feature type="compositionally biased region" description="Acidic residues" evidence="5">
    <location>
        <begin position="248"/>
        <end position="259"/>
    </location>
</feature>
<dbReference type="OrthoDB" id="9884296at2759"/>
<feature type="region of interest" description="Disordered" evidence="5">
    <location>
        <begin position="238"/>
        <end position="263"/>
    </location>
</feature>
<dbReference type="InterPro" id="IPR047342">
    <property type="entry name" value="RUN_RUSC2"/>
</dbReference>
<feature type="compositionally biased region" description="Low complexity" evidence="5">
    <location>
        <begin position="780"/>
        <end position="792"/>
    </location>
</feature>
<evidence type="ECO:0000256" key="4">
    <source>
        <dbReference type="ARBA" id="ARBA00022553"/>
    </source>
</evidence>
<gene>
    <name evidence="7" type="ORF">DAT39_017435</name>
</gene>
<dbReference type="InterPro" id="IPR037213">
    <property type="entry name" value="Run_dom_sf"/>
</dbReference>
<feature type="region of interest" description="Disordered" evidence="5">
    <location>
        <begin position="705"/>
        <end position="801"/>
    </location>
</feature>
<name>A0A8J4TRN0_CLAMG</name>
<feature type="domain" description="RUN" evidence="6">
    <location>
        <begin position="900"/>
        <end position="1044"/>
    </location>
</feature>
<feature type="compositionally biased region" description="Low complexity" evidence="5">
    <location>
        <begin position="438"/>
        <end position="453"/>
    </location>
</feature>
<comment type="subcellular location">
    <subcellularLocation>
        <location evidence="1">Cytoplasm</location>
    </subcellularLocation>
</comment>
<feature type="region of interest" description="Disordered" evidence="5">
    <location>
        <begin position="79"/>
        <end position="158"/>
    </location>
</feature>
<reference evidence="7" key="1">
    <citation type="submission" date="2020-07" db="EMBL/GenBank/DDBJ databases">
        <title>Clarias magur genome sequencing, assembly and annotation.</title>
        <authorList>
            <person name="Kushwaha B."/>
            <person name="Kumar R."/>
            <person name="Das P."/>
            <person name="Joshi C.G."/>
            <person name="Kumar D."/>
            <person name="Nagpure N.S."/>
            <person name="Pandey M."/>
            <person name="Agarwal S."/>
            <person name="Srivastava S."/>
            <person name="Singh M."/>
            <person name="Sahoo L."/>
            <person name="Jayasankar P."/>
            <person name="Meher P.K."/>
            <person name="Koringa P.G."/>
            <person name="Iquebal M.A."/>
            <person name="Das S.P."/>
            <person name="Bit A."/>
            <person name="Patnaik S."/>
            <person name="Patel N."/>
            <person name="Shah T.M."/>
            <person name="Hinsu A."/>
            <person name="Jena J.K."/>
        </authorList>
    </citation>
    <scope>NUCLEOTIDE SEQUENCE</scope>
    <source>
        <strain evidence="7">CIFAMagur01</strain>
        <tissue evidence="7">Testis</tissue>
    </source>
</reference>
<accession>A0A8J4TRN0</accession>
<dbReference type="PROSITE" id="PS50826">
    <property type="entry name" value="RUN"/>
    <property type="match status" value="1"/>
</dbReference>
<keyword evidence="2" id="KW-0728">SH3 domain</keyword>
<feature type="compositionally biased region" description="Basic and acidic residues" evidence="5">
    <location>
        <begin position="1161"/>
        <end position="1176"/>
    </location>
</feature>
<feature type="region of interest" description="Disordered" evidence="5">
    <location>
        <begin position="1261"/>
        <end position="1339"/>
    </location>
</feature>
<evidence type="ECO:0000313" key="7">
    <source>
        <dbReference type="EMBL" id="KAF5892868.1"/>
    </source>
</evidence>
<feature type="compositionally biased region" description="Low complexity" evidence="5">
    <location>
        <begin position="590"/>
        <end position="609"/>
    </location>
</feature>
<dbReference type="SUPFAM" id="SSF140741">
    <property type="entry name" value="RUN domain-like"/>
    <property type="match status" value="1"/>
</dbReference>
<dbReference type="InterPro" id="IPR004012">
    <property type="entry name" value="Run_dom"/>
</dbReference>
<proteinExistence type="predicted"/>
<feature type="region of interest" description="Disordered" evidence="5">
    <location>
        <begin position="479"/>
        <end position="552"/>
    </location>
</feature>
<feature type="non-terminal residue" evidence="7">
    <location>
        <position position="1"/>
    </location>
</feature>
<dbReference type="SMART" id="SM00593">
    <property type="entry name" value="RUN"/>
    <property type="match status" value="1"/>
</dbReference>
<feature type="compositionally biased region" description="Low complexity" evidence="5">
    <location>
        <begin position="99"/>
        <end position="112"/>
    </location>
</feature>
<feature type="region of interest" description="Disordered" evidence="5">
    <location>
        <begin position="438"/>
        <end position="467"/>
    </location>
</feature>
<evidence type="ECO:0000313" key="8">
    <source>
        <dbReference type="Proteomes" id="UP000727407"/>
    </source>
</evidence>
<evidence type="ECO:0000256" key="5">
    <source>
        <dbReference type="SAM" id="MobiDB-lite"/>
    </source>
</evidence>
<dbReference type="EMBL" id="QNUK01000470">
    <property type="protein sequence ID" value="KAF5892868.1"/>
    <property type="molecule type" value="Genomic_DNA"/>
</dbReference>
<comment type="caution">
    <text evidence="7">The sequence shown here is derived from an EMBL/GenBank/DDBJ whole genome shotgun (WGS) entry which is preliminary data.</text>
</comment>
<keyword evidence="3" id="KW-0963">Cytoplasm</keyword>
<feature type="compositionally biased region" description="Polar residues" evidence="5">
    <location>
        <begin position="498"/>
        <end position="520"/>
    </location>
</feature>
<feature type="region of interest" description="Disordered" evidence="5">
    <location>
        <begin position="585"/>
        <end position="609"/>
    </location>
</feature>
<dbReference type="Pfam" id="PF02759">
    <property type="entry name" value="RUN"/>
    <property type="match status" value="1"/>
</dbReference>
<dbReference type="GO" id="GO:0031410">
    <property type="term" value="C:cytoplasmic vesicle"/>
    <property type="evidence" value="ECO:0007669"/>
    <property type="project" value="TreeGrafter"/>
</dbReference>
<dbReference type="CDD" id="cd17702">
    <property type="entry name" value="RUN_RUSC2"/>
    <property type="match status" value="1"/>
</dbReference>
<evidence type="ECO:0000256" key="2">
    <source>
        <dbReference type="ARBA" id="ARBA00022443"/>
    </source>
</evidence>
<organism evidence="7 8">
    <name type="scientific">Clarias magur</name>
    <name type="common">Asian catfish</name>
    <name type="synonym">Macropteronotus magur</name>
    <dbReference type="NCBI Taxonomy" id="1594786"/>
    <lineage>
        <taxon>Eukaryota</taxon>
        <taxon>Metazoa</taxon>
        <taxon>Chordata</taxon>
        <taxon>Craniata</taxon>
        <taxon>Vertebrata</taxon>
        <taxon>Euteleostomi</taxon>
        <taxon>Actinopterygii</taxon>
        <taxon>Neopterygii</taxon>
        <taxon>Teleostei</taxon>
        <taxon>Ostariophysi</taxon>
        <taxon>Siluriformes</taxon>
        <taxon>Clariidae</taxon>
        <taxon>Clarias</taxon>
    </lineage>
</organism>